<dbReference type="Proteomes" id="UP000821845">
    <property type="component" value="Chromosome 3"/>
</dbReference>
<reference evidence="1" key="1">
    <citation type="submission" date="2020-05" db="EMBL/GenBank/DDBJ databases">
        <title>Large-scale comparative analyses of tick genomes elucidate their genetic diversity and vector capacities.</title>
        <authorList>
            <person name="Jia N."/>
            <person name="Wang J."/>
            <person name="Shi W."/>
            <person name="Du L."/>
            <person name="Sun Y."/>
            <person name="Zhan W."/>
            <person name="Jiang J."/>
            <person name="Wang Q."/>
            <person name="Zhang B."/>
            <person name="Ji P."/>
            <person name="Sakyi L.B."/>
            <person name="Cui X."/>
            <person name="Yuan T."/>
            <person name="Jiang B."/>
            <person name="Yang W."/>
            <person name="Lam T.T.-Y."/>
            <person name="Chang Q."/>
            <person name="Ding S."/>
            <person name="Wang X."/>
            <person name="Zhu J."/>
            <person name="Ruan X."/>
            <person name="Zhao L."/>
            <person name="Wei J."/>
            <person name="Que T."/>
            <person name="Du C."/>
            <person name="Cheng J."/>
            <person name="Dai P."/>
            <person name="Han X."/>
            <person name="Huang E."/>
            <person name="Gao Y."/>
            <person name="Liu J."/>
            <person name="Shao H."/>
            <person name="Ye R."/>
            <person name="Li L."/>
            <person name="Wei W."/>
            <person name="Wang X."/>
            <person name="Wang C."/>
            <person name="Yang T."/>
            <person name="Huo Q."/>
            <person name="Li W."/>
            <person name="Guo W."/>
            <person name="Chen H."/>
            <person name="Zhou L."/>
            <person name="Ni X."/>
            <person name="Tian J."/>
            <person name="Zhou Y."/>
            <person name="Sheng Y."/>
            <person name="Liu T."/>
            <person name="Pan Y."/>
            <person name="Xia L."/>
            <person name="Li J."/>
            <person name="Zhao F."/>
            <person name="Cao W."/>
        </authorList>
    </citation>
    <scope>NUCLEOTIDE SEQUENCE</scope>
    <source>
        <strain evidence="1">Hyas-2018</strain>
    </source>
</reference>
<sequence>MTCSSPSPPHALPGWRRVEASHNSEAASPRMGKERVRRCGGCEVPDQQLTGFTSRRSHCCGGNHSPSGIPGKGCSRAKESVQRAITTTRPEEYGLQ</sequence>
<protein>
    <submittedName>
        <fullName evidence="1">Uncharacterized protein</fullName>
    </submittedName>
</protein>
<proteinExistence type="predicted"/>
<name>A0ACB7SJJ9_HYAAI</name>
<gene>
    <name evidence="1" type="ORF">HPB50_003138</name>
</gene>
<evidence type="ECO:0000313" key="2">
    <source>
        <dbReference type="Proteomes" id="UP000821845"/>
    </source>
</evidence>
<evidence type="ECO:0000313" key="1">
    <source>
        <dbReference type="EMBL" id="KAH6935053.1"/>
    </source>
</evidence>
<dbReference type="EMBL" id="CM023483">
    <property type="protein sequence ID" value="KAH6935053.1"/>
    <property type="molecule type" value="Genomic_DNA"/>
</dbReference>
<comment type="caution">
    <text evidence="1">The sequence shown here is derived from an EMBL/GenBank/DDBJ whole genome shotgun (WGS) entry which is preliminary data.</text>
</comment>
<organism evidence="1 2">
    <name type="scientific">Hyalomma asiaticum</name>
    <name type="common">Tick</name>
    <dbReference type="NCBI Taxonomy" id="266040"/>
    <lineage>
        <taxon>Eukaryota</taxon>
        <taxon>Metazoa</taxon>
        <taxon>Ecdysozoa</taxon>
        <taxon>Arthropoda</taxon>
        <taxon>Chelicerata</taxon>
        <taxon>Arachnida</taxon>
        <taxon>Acari</taxon>
        <taxon>Parasitiformes</taxon>
        <taxon>Ixodida</taxon>
        <taxon>Ixodoidea</taxon>
        <taxon>Ixodidae</taxon>
        <taxon>Hyalomminae</taxon>
        <taxon>Hyalomma</taxon>
    </lineage>
</organism>
<keyword evidence="2" id="KW-1185">Reference proteome</keyword>
<accession>A0ACB7SJJ9</accession>